<dbReference type="GO" id="GO:0009306">
    <property type="term" value="P:protein secretion"/>
    <property type="evidence" value="ECO:0007669"/>
    <property type="project" value="InterPro"/>
</dbReference>
<feature type="domain" description="Type II/III secretion system secretin-like" evidence="2">
    <location>
        <begin position="372"/>
        <end position="558"/>
    </location>
</feature>
<dbReference type="GO" id="GO:0015627">
    <property type="term" value="C:type II protein secretion system complex"/>
    <property type="evidence" value="ECO:0007669"/>
    <property type="project" value="TreeGrafter"/>
</dbReference>
<dbReference type="InterPro" id="IPR050810">
    <property type="entry name" value="Bact_Secretion_Sys_Channel"/>
</dbReference>
<accession>A0A2W5MWV0</accession>
<evidence type="ECO:0000313" key="4">
    <source>
        <dbReference type="Proteomes" id="UP000249417"/>
    </source>
</evidence>
<protein>
    <submittedName>
        <fullName evidence="3">Type II and III secretion system family protein</fullName>
    </submittedName>
</protein>
<dbReference type="AlphaFoldDB" id="A0A2W5MWV0"/>
<dbReference type="InterPro" id="IPR004846">
    <property type="entry name" value="T2SS/T3SS_dom"/>
</dbReference>
<dbReference type="PRINTS" id="PR00811">
    <property type="entry name" value="BCTERIALGSPD"/>
</dbReference>
<gene>
    <name evidence="3" type="ORF">DI551_09655</name>
</gene>
<comment type="caution">
    <text evidence="3">The sequence shown here is derived from an EMBL/GenBank/DDBJ whole genome shotgun (WGS) entry which is preliminary data.</text>
</comment>
<dbReference type="InterPro" id="IPR001775">
    <property type="entry name" value="GspD/PilQ"/>
</dbReference>
<dbReference type="Proteomes" id="UP000249417">
    <property type="component" value="Unassembled WGS sequence"/>
</dbReference>
<organism evidence="3 4">
    <name type="scientific">Micavibrio aeruginosavorus</name>
    <dbReference type="NCBI Taxonomy" id="349221"/>
    <lineage>
        <taxon>Bacteria</taxon>
        <taxon>Pseudomonadati</taxon>
        <taxon>Bdellovibrionota</taxon>
        <taxon>Bdellovibrionia</taxon>
        <taxon>Bdellovibrionales</taxon>
        <taxon>Pseudobdellovibrionaceae</taxon>
        <taxon>Micavibrio</taxon>
    </lineage>
</organism>
<evidence type="ECO:0000256" key="1">
    <source>
        <dbReference type="RuleBase" id="RU004003"/>
    </source>
</evidence>
<dbReference type="PANTHER" id="PTHR30332:SF17">
    <property type="entry name" value="TYPE IV PILIATION SYSTEM PROTEIN DR_0774-RELATED"/>
    <property type="match status" value="1"/>
</dbReference>
<sequence>MGFVLFTGQGLQDKLGQALAGPHGVGWAHRFVSGYQYKGFNFRFNGCLSGIKSAKYIIAHPFYDIELDPRIKGGIIFSARNKPFDQVIDRIAESAGLRYKFDGDSVRVELDTPYHQIYKVNYLSYIRSNTSSISNDVAVVSGEGADTGSKFKAESKSEADFWGELDSNLTQILGVNREAGTLRTKKDPKITAVADSPAPVEPVLLQANGEIAQTGGATNPDGTPAAAPQVQVAAPNAVLRVEPLPVEDDEEDSNSNNTDPYQPRFSVNKQAGIVSVFGNERLQKQVAGYLDALRRSVTTQVLIEAKVLEVALSDEFSAGIDWSAVDLFNDRLSFGVDTIGEAIQPAFEPASDPSLSFFTNYVSGDFNAAIRAMQRFGTVHALASPRLTVMNNQSAVLNVAQNQVYFELDVTTNQNDNQTSVDVDSNIRNVPEGVLINVQPSIDLDSDTISMAVRPTVTRITSYVNDPAVSFAAADANLTEPIVSRVPVVNVQEFDSVLQMNSGQPIVMGGLIQDRSASTQNAVPVLGELPIVGGAFRNQSDKIEKTELVVLMKATIVEGNNTVSNTDKDLYRTFSQDRRPFDF</sequence>
<dbReference type="Pfam" id="PF00263">
    <property type="entry name" value="Secretin"/>
    <property type="match status" value="1"/>
</dbReference>
<evidence type="ECO:0000259" key="2">
    <source>
        <dbReference type="Pfam" id="PF00263"/>
    </source>
</evidence>
<reference evidence="3 4" key="1">
    <citation type="submission" date="2017-08" db="EMBL/GenBank/DDBJ databases">
        <title>Infants hospitalized years apart are colonized by the same room-sourced microbial strains.</title>
        <authorList>
            <person name="Brooks B."/>
            <person name="Olm M.R."/>
            <person name="Firek B.A."/>
            <person name="Baker R."/>
            <person name="Thomas B.C."/>
            <person name="Morowitz M.J."/>
            <person name="Banfield J.F."/>
        </authorList>
    </citation>
    <scope>NUCLEOTIDE SEQUENCE [LARGE SCALE GENOMIC DNA]</scope>
    <source>
        <strain evidence="3">S2_005_002_R2_29</strain>
    </source>
</reference>
<dbReference type="EMBL" id="QFQB01000082">
    <property type="protein sequence ID" value="PZQ44679.1"/>
    <property type="molecule type" value="Genomic_DNA"/>
</dbReference>
<comment type="similarity">
    <text evidence="1">Belongs to the bacterial secretin family.</text>
</comment>
<proteinExistence type="inferred from homology"/>
<name>A0A2W5MWV0_9BACT</name>
<evidence type="ECO:0000313" key="3">
    <source>
        <dbReference type="EMBL" id="PZQ44679.1"/>
    </source>
</evidence>
<dbReference type="PANTHER" id="PTHR30332">
    <property type="entry name" value="PROBABLE GENERAL SECRETION PATHWAY PROTEIN D"/>
    <property type="match status" value="1"/>
</dbReference>